<evidence type="ECO:0000313" key="2">
    <source>
        <dbReference type="Proteomes" id="UP000280434"/>
    </source>
</evidence>
<protein>
    <submittedName>
        <fullName evidence="1">Uncharacterized protein</fullName>
    </submittedName>
</protein>
<keyword evidence="2" id="KW-1185">Reference proteome</keyword>
<sequence>MRHELVGIEGKLFVRMRGGPAQSSDSMSVSGVPSVASPRLASLQPGSAMKVVRSKRLDNVLRDPKAAEQLRAFLASASLDQSANTNTAIDTLDANGKQVRYVPKLVRVFGSAE</sequence>
<comment type="caution">
    <text evidence="1">The sequence shown here is derived from an EMBL/GenBank/DDBJ whole genome shotgun (WGS) entry which is preliminary data.</text>
</comment>
<accession>A0A494XI18</accession>
<reference evidence="1 2" key="1">
    <citation type="submission" date="2018-10" db="EMBL/GenBank/DDBJ databases">
        <title>Paraburkholderia sp. 7MK8-2, isolated from soil.</title>
        <authorList>
            <person name="Gao Z.-H."/>
            <person name="Qiu L.-H."/>
        </authorList>
    </citation>
    <scope>NUCLEOTIDE SEQUENCE [LARGE SCALE GENOMIC DNA]</scope>
    <source>
        <strain evidence="1 2">7MK8-2</strain>
    </source>
</reference>
<organism evidence="1 2">
    <name type="scientific">Trinickia fusca</name>
    <dbReference type="NCBI Taxonomy" id="2419777"/>
    <lineage>
        <taxon>Bacteria</taxon>
        <taxon>Pseudomonadati</taxon>
        <taxon>Pseudomonadota</taxon>
        <taxon>Betaproteobacteria</taxon>
        <taxon>Burkholderiales</taxon>
        <taxon>Burkholderiaceae</taxon>
        <taxon>Trinickia</taxon>
    </lineage>
</organism>
<dbReference type="Proteomes" id="UP000280434">
    <property type="component" value="Unassembled WGS sequence"/>
</dbReference>
<evidence type="ECO:0000313" key="1">
    <source>
        <dbReference type="EMBL" id="RKP49412.1"/>
    </source>
</evidence>
<proteinExistence type="predicted"/>
<dbReference type="EMBL" id="RBZV01000003">
    <property type="protein sequence ID" value="RKP49412.1"/>
    <property type="molecule type" value="Genomic_DNA"/>
</dbReference>
<name>A0A494XI18_9BURK</name>
<gene>
    <name evidence="1" type="ORF">D7S89_11660</name>
</gene>
<dbReference type="AlphaFoldDB" id="A0A494XI18"/>